<dbReference type="GO" id="GO:0005737">
    <property type="term" value="C:cytoplasm"/>
    <property type="evidence" value="ECO:0007669"/>
    <property type="project" value="UniProtKB-UniRule"/>
</dbReference>
<dbReference type="InterPro" id="IPR038619">
    <property type="entry name" value="MraZ_sf"/>
</dbReference>
<dbReference type="InterPro" id="IPR007159">
    <property type="entry name" value="SpoVT-AbrB_dom"/>
</dbReference>
<keyword evidence="10" id="KW-1185">Reference proteome</keyword>
<dbReference type="AlphaFoldDB" id="A0A1H9ELK3"/>
<dbReference type="GO" id="GO:0009295">
    <property type="term" value="C:nucleoid"/>
    <property type="evidence" value="ECO:0007669"/>
    <property type="project" value="UniProtKB-SubCell"/>
</dbReference>
<dbReference type="CDD" id="cd16321">
    <property type="entry name" value="MraZ_C"/>
    <property type="match status" value="1"/>
</dbReference>
<dbReference type="EMBL" id="FOFB01000007">
    <property type="protein sequence ID" value="SEQ26594.1"/>
    <property type="molecule type" value="Genomic_DNA"/>
</dbReference>
<dbReference type="SUPFAM" id="SSF89447">
    <property type="entry name" value="AbrB/MazE/MraZ-like"/>
    <property type="match status" value="1"/>
</dbReference>
<proteinExistence type="inferred from homology"/>
<evidence type="ECO:0000256" key="7">
    <source>
        <dbReference type="HAMAP-Rule" id="MF_01008"/>
    </source>
</evidence>
<keyword evidence="3" id="KW-0677">Repeat</keyword>
<dbReference type="FunCoup" id="A0A1H9ELK3">
    <property type="interactions" value="193"/>
</dbReference>
<keyword evidence="5 7" id="KW-0238">DNA-binding</keyword>
<evidence type="ECO:0000256" key="1">
    <source>
        <dbReference type="ARBA" id="ARBA00013860"/>
    </source>
</evidence>
<dbReference type="RefSeq" id="WP_090167250.1">
    <property type="nucleotide sequence ID" value="NZ_FOFB01000007.1"/>
</dbReference>
<organism evidence="9 10">
    <name type="scientific">Neolewinella agarilytica</name>
    <dbReference type="NCBI Taxonomy" id="478744"/>
    <lineage>
        <taxon>Bacteria</taxon>
        <taxon>Pseudomonadati</taxon>
        <taxon>Bacteroidota</taxon>
        <taxon>Saprospiria</taxon>
        <taxon>Saprospirales</taxon>
        <taxon>Lewinellaceae</taxon>
        <taxon>Neolewinella</taxon>
    </lineage>
</organism>
<comment type="similarity">
    <text evidence="7">Belongs to the MraZ family.</text>
</comment>
<dbReference type="OrthoDB" id="9807753at2"/>
<evidence type="ECO:0000256" key="5">
    <source>
        <dbReference type="ARBA" id="ARBA00023125"/>
    </source>
</evidence>
<dbReference type="Gene3D" id="3.40.1550.20">
    <property type="entry name" value="Transcriptional regulator MraZ domain"/>
    <property type="match status" value="1"/>
</dbReference>
<keyword evidence="6 7" id="KW-0804">Transcription</keyword>
<dbReference type="Pfam" id="PF02381">
    <property type="entry name" value="MraZ"/>
    <property type="match status" value="2"/>
</dbReference>
<dbReference type="PANTHER" id="PTHR34701">
    <property type="entry name" value="TRANSCRIPTIONAL REGULATOR MRAZ"/>
    <property type="match status" value="1"/>
</dbReference>
<dbReference type="InterPro" id="IPR035642">
    <property type="entry name" value="MraZ_N"/>
</dbReference>
<dbReference type="STRING" id="478744.SAMN05444359_107124"/>
<dbReference type="PANTHER" id="PTHR34701:SF1">
    <property type="entry name" value="TRANSCRIPTIONAL REGULATOR MRAZ"/>
    <property type="match status" value="1"/>
</dbReference>
<gene>
    <name evidence="7" type="primary">mraZ</name>
    <name evidence="9" type="ORF">SAMN05444359_107124</name>
</gene>
<keyword evidence="4 7" id="KW-0805">Transcription regulation</keyword>
<keyword evidence="2 7" id="KW-0963">Cytoplasm</keyword>
<dbReference type="GO" id="GO:2000143">
    <property type="term" value="P:negative regulation of DNA-templated transcription initiation"/>
    <property type="evidence" value="ECO:0007669"/>
    <property type="project" value="TreeGrafter"/>
</dbReference>
<dbReference type="InterPro" id="IPR003444">
    <property type="entry name" value="MraZ"/>
</dbReference>
<evidence type="ECO:0000256" key="3">
    <source>
        <dbReference type="ARBA" id="ARBA00022737"/>
    </source>
</evidence>
<dbReference type="CDD" id="cd16320">
    <property type="entry name" value="MraZ_N"/>
    <property type="match status" value="1"/>
</dbReference>
<dbReference type="NCBIfam" id="TIGR00242">
    <property type="entry name" value="division/cell wall cluster transcriptional repressor MraZ"/>
    <property type="match status" value="1"/>
</dbReference>
<evidence type="ECO:0000256" key="2">
    <source>
        <dbReference type="ARBA" id="ARBA00022490"/>
    </source>
</evidence>
<dbReference type="PROSITE" id="PS51740">
    <property type="entry name" value="SPOVT_ABRB"/>
    <property type="match status" value="2"/>
</dbReference>
<dbReference type="InParanoid" id="A0A1H9ELK3"/>
<dbReference type="InterPro" id="IPR037914">
    <property type="entry name" value="SpoVT-AbrB_sf"/>
</dbReference>
<reference evidence="10" key="1">
    <citation type="submission" date="2016-10" db="EMBL/GenBank/DDBJ databases">
        <authorList>
            <person name="Varghese N."/>
            <person name="Submissions S."/>
        </authorList>
    </citation>
    <scope>NUCLEOTIDE SEQUENCE [LARGE SCALE GENOMIC DNA]</scope>
    <source>
        <strain evidence="10">DSM 24740</strain>
    </source>
</reference>
<dbReference type="GO" id="GO:0000976">
    <property type="term" value="F:transcription cis-regulatory region binding"/>
    <property type="evidence" value="ECO:0007669"/>
    <property type="project" value="TreeGrafter"/>
</dbReference>
<dbReference type="HAMAP" id="MF_01008">
    <property type="entry name" value="MraZ"/>
    <property type="match status" value="1"/>
</dbReference>
<dbReference type="InterPro" id="IPR035644">
    <property type="entry name" value="MraZ_C"/>
</dbReference>
<evidence type="ECO:0000313" key="10">
    <source>
        <dbReference type="Proteomes" id="UP000199021"/>
    </source>
</evidence>
<dbReference type="GO" id="GO:0003700">
    <property type="term" value="F:DNA-binding transcription factor activity"/>
    <property type="evidence" value="ECO:0007669"/>
    <property type="project" value="UniProtKB-UniRule"/>
</dbReference>
<comment type="subunit">
    <text evidence="7">Forms oligomers.</text>
</comment>
<evidence type="ECO:0000256" key="4">
    <source>
        <dbReference type="ARBA" id="ARBA00023015"/>
    </source>
</evidence>
<name>A0A1H9ELK3_9BACT</name>
<feature type="domain" description="SpoVT-AbrB" evidence="8">
    <location>
        <begin position="85"/>
        <end position="128"/>
    </location>
</feature>
<feature type="domain" description="SpoVT-AbrB" evidence="8">
    <location>
        <begin position="10"/>
        <end position="56"/>
    </location>
</feature>
<sequence length="159" mass="17826">MTHPYDLLGEYDVALDSKGRFRLPSGLLKSLGDRDTLKFVVNRGLGGCLTLYPKPVWDTIKQEVDALSEYNQKNLAFKRAFYAGATEVLPDSADRLLLPKRLLARAKAEKNIVLSARNDRIEIWAEAVYEQLLEDEPDDLAALAEEVFGDSPRSEKDNG</sequence>
<accession>A0A1H9ELK3</accession>
<dbReference type="InterPro" id="IPR020603">
    <property type="entry name" value="MraZ_dom"/>
</dbReference>
<comment type="subcellular location">
    <subcellularLocation>
        <location evidence="7">Cytoplasm</location>
        <location evidence="7">Nucleoid</location>
    </subcellularLocation>
</comment>
<evidence type="ECO:0000256" key="6">
    <source>
        <dbReference type="ARBA" id="ARBA00023163"/>
    </source>
</evidence>
<evidence type="ECO:0000259" key="8">
    <source>
        <dbReference type="PROSITE" id="PS51740"/>
    </source>
</evidence>
<protein>
    <recommendedName>
        <fullName evidence="1 7">Transcriptional regulator MraZ</fullName>
    </recommendedName>
</protein>
<evidence type="ECO:0000313" key="9">
    <source>
        <dbReference type="EMBL" id="SEQ26594.1"/>
    </source>
</evidence>
<dbReference type="Proteomes" id="UP000199021">
    <property type="component" value="Unassembled WGS sequence"/>
</dbReference>